<dbReference type="OrthoDB" id="5240629at2"/>
<reference evidence="7 8" key="1">
    <citation type="submission" date="2017-07" db="EMBL/GenBank/DDBJ databases">
        <title>Bifidobacterium novel species.</title>
        <authorList>
            <person name="Lugli G.A."/>
            <person name="Milani C."/>
            <person name="Duranti S."/>
            <person name="Mangifesta M."/>
        </authorList>
    </citation>
    <scope>NUCLEOTIDE SEQUENCE [LARGE SCALE GENOMIC DNA]</scope>
    <source>
        <strain evidence="8">Uis1B</strain>
    </source>
</reference>
<dbReference type="InterPro" id="IPR030678">
    <property type="entry name" value="Peptide/Ni-bd"/>
</dbReference>
<keyword evidence="4 5" id="KW-0732">Signal</keyword>
<comment type="subcellular location">
    <subcellularLocation>
        <location evidence="1">Cell envelope</location>
    </subcellularLocation>
</comment>
<evidence type="ECO:0000256" key="3">
    <source>
        <dbReference type="ARBA" id="ARBA00022448"/>
    </source>
</evidence>
<dbReference type="AlphaFoldDB" id="A0A2N5JBV9"/>
<dbReference type="InterPro" id="IPR039424">
    <property type="entry name" value="SBP_5"/>
</dbReference>
<feature type="signal peptide" evidence="5">
    <location>
        <begin position="1"/>
        <end position="27"/>
    </location>
</feature>
<accession>A0A2N5JBV9</accession>
<comment type="caution">
    <text evidence="7">The sequence shown here is derived from an EMBL/GenBank/DDBJ whole genome shotgun (WGS) entry which is preliminary data.</text>
</comment>
<dbReference type="GO" id="GO:0030313">
    <property type="term" value="C:cell envelope"/>
    <property type="evidence" value="ECO:0007669"/>
    <property type="project" value="UniProtKB-SubCell"/>
</dbReference>
<comment type="similarity">
    <text evidence="2">Belongs to the bacterial solute-binding protein 5 family.</text>
</comment>
<evidence type="ECO:0000256" key="5">
    <source>
        <dbReference type="SAM" id="SignalP"/>
    </source>
</evidence>
<dbReference type="RefSeq" id="WP_101615285.1">
    <property type="nucleotide sequence ID" value="NZ_NMWU01000007.1"/>
</dbReference>
<evidence type="ECO:0000256" key="4">
    <source>
        <dbReference type="ARBA" id="ARBA00022729"/>
    </source>
</evidence>
<feature type="domain" description="Solute-binding protein family 5" evidence="6">
    <location>
        <begin position="90"/>
        <end position="460"/>
    </location>
</feature>
<sequence>MGNRRSWIRKGLAVAAFGAILMTSACGQSQGSSAQAATGGPQSGGTLRIAQTPDTLNCVDPFQTAWTGTRTVVRQFAQSLVDQDPDTGNIKPWLATDWKVSADGKQYSFNLKQGVTFSNGEAFNADAVVKTFNEDLQTLKEKPGTVGGFYVQNLRSVEKTGEYSVVFNFDKPNGSFLRDLATTTLAIIAPASTEKTPEERCLAKDLYGTGAFVIDKYDVNTTTELSKRKGFTTPSPFSKHQGDAYLDKIVVSYVPEDSVRVGNFVGGQTDVIWSDSDSQIVENDEQQIKQVGGSLQTRGLPGSVFNLFPNVRHGSPLADLDVRKAVSLGLDRKAYASTVIRPDYQTPKGVLGSTTPAFQSLPDNVKYDPDEAKATLDKAGWKQESDGYRYKNGRKLTLHYLTTQKDSGYELIQDELKAIGVDFQIDVVTNGESTSRQESGDYDFTSLTYTRADPSAANVLLDVRYATFKSVTGSVYNDQQRKVLEDYFDKGVAETDQTKRTRIYQDVQRYIGEQYLLIPVFQRVQDTALSSKVHDVRFTAESFGDFSGTWLG</sequence>
<feature type="chain" id="PRO_5039561742" evidence="5">
    <location>
        <begin position="28"/>
        <end position="552"/>
    </location>
</feature>
<dbReference type="SUPFAM" id="SSF53850">
    <property type="entry name" value="Periplasmic binding protein-like II"/>
    <property type="match status" value="1"/>
</dbReference>
<dbReference type="Gene3D" id="3.40.190.10">
    <property type="entry name" value="Periplasmic binding protein-like II"/>
    <property type="match status" value="1"/>
</dbReference>
<dbReference type="GO" id="GO:0043190">
    <property type="term" value="C:ATP-binding cassette (ABC) transporter complex"/>
    <property type="evidence" value="ECO:0007669"/>
    <property type="project" value="InterPro"/>
</dbReference>
<evidence type="ECO:0000259" key="6">
    <source>
        <dbReference type="Pfam" id="PF00496"/>
    </source>
</evidence>
<gene>
    <name evidence="7" type="ORF">Uis1B_0509</name>
</gene>
<evidence type="ECO:0000256" key="1">
    <source>
        <dbReference type="ARBA" id="ARBA00004196"/>
    </source>
</evidence>
<dbReference type="PANTHER" id="PTHR30290:SF10">
    <property type="entry name" value="PERIPLASMIC OLIGOPEPTIDE-BINDING PROTEIN-RELATED"/>
    <property type="match status" value="1"/>
</dbReference>
<organism evidence="7 8">
    <name type="scientific">Bifidobacterium margollesii</name>
    <dbReference type="NCBI Taxonomy" id="2020964"/>
    <lineage>
        <taxon>Bacteria</taxon>
        <taxon>Bacillati</taxon>
        <taxon>Actinomycetota</taxon>
        <taxon>Actinomycetes</taxon>
        <taxon>Bifidobacteriales</taxon>
        <taxon>Bifidobacteriaceae</taxon>
        <taxon>Bifidobacterium</taxon>
    </lineage>
</organism>
<dbReference type="Gene3D" id="3.10.105.10">
    <property type="entry name" value="Dipeptide-binding Protein, Domain 3"/>
    <property type="match status" value="1"/>
</dbReference>
<keyword evidence="3" id="KW-0813">Transport</keyword>
<name>A0A2N5JBV9_9BIFI</name>
<dbReference type="PANTHER" id="PTHR30290">
    <property type="entry name" value="PERIPLASMIC BINDING COMPONENT OF ABC TRANSPORTER"/>
    <property type="match status" value="1"/>
</dbReference>
<evidence type="ECO:0000256" key="2">
    <source>
        <dbReference type="ARBA" id="ARBA00005695"/>
    </source>
</evidence>
<evidence type="ECO:0000313" key="7">
    <source>
        <dbReference type="EMBL" id="PLS31688.1"/>
    </source>
</evidence>
<dbReference type="GO" id="GO:0042597">
    <property type="term" value="C:periplasmic space"/>
    <property type="evidence" value="ECO:0007669"/>
    <property type="project" value="UniProtKB-ARBA"/>
</dbReference>
<dbReference type="GO" id="GO:1904680">
    <property type="term" value="F:peptide transmembrane transporter activity"/>
    <property type="evidence" value="ECO:0007669"/>
    <property type="project" value="TreeGrafter"/>
</dbReference>
<dbReference type="EMBL" id="NMWU01000007">
    <property type="protein sequence ID" value="PLS31688.1"/>
    <property type="molecule type" value="Genomic_DNA"/>
</dbReference>
<dbReference type="GO" id="GO:0015833">
    <property type="term" value="P:peptide transport"/>
    <property type="evidence" value="ECO:0007669"/>
    <property type="project" value="TreeGrafter"/>
</dbReference>
<dbReference type="Proteomes" id="UP000235050">
    <property type="component" value="Unassembled WGS sequence"/>
</dbReference>
<proteinExistence type="inferred from homology"/>
<dbReference type="Pfam" id="PF00496">
    <property type="entry name" value="SBP_bac_5"/>
    <property type="match status" value="1"/>
</dbReference>
<dbReference type="PIRSF" id="PIRSF002741">
    <property type="entry name" value="MppA"/>
    <property type="match status" value="1"/>
</dbReference>
<protein>
    <submittedName>
        <fullName evidence="7">ABC transporter substrate-binding protein</fullName>
    </submittedName>
</protein>
<dbReference type="PROSITE" id="PS51257">
    <property type="entry name" value="PROKAR_LIPOPROTEIN"/>
    <property type="match status" value="1"/>
</dbReference>
<keyword evidence="8" id="KW-1185">Reference proteome</keyword>
<evidence type="ECO:0000313" key="8">
    <source>
        <dbReference type="Proteomes" id="UP000235050"/>
    </source>
</evidence>
<dbReference type="InterPro" id="IPR000914">
    <property type="entry name" value="SBP_5_dom"/>
</dbReference>